<feature type="domain" description="Solute-binding protein family 5" evidence="3">
    <location>
        <begin position="112"/>
        <end position="521"/>
    </location>
</feature>
<gene>
    <name evidence="4" type="ORF">M6D89_04375</name>
</gene>
<dbReference type="GO" id="GO:1904680">
    <property type="term" value="F:peptide transmembrane transporter activity"/>
    <property type="evidence" value="ECO:0007669"/>
    <property type="project" value="TreeGrafter"/>
</dbReference>
<accession>A0A9X2HXU4</accession>
<evidence type="ECO:0000313" key="4">
    <source>
        <dbReference type="EMBL" id="MCP8898531.1"/>
    </source>
</evidence>
<dbReference type="GO" id="GO:0042884">
    <property type="term" value="P:microcin transport"/>
    <property type="evidence" value="ECO:0007669"/>
    <property type="project" value="TreeGrafter"/>
</dbReference>
<dbReference type="Pfam" id="PF00496">
    <property type="entry name" value="SBP_bac_5"/>
    <property type="match status" value="1"/>
</dbReference>
<dbReference type="GO" id="GO:0043190">
    <property type="term" value="C:ATP-binding cassette (ABC) transporter complex"/>
    <property type="evidence" value="ECO:0007669"/>
    <property type="project" value="InterPro"/>
</dbReference>
<organism evidence="4 5">
    <name type="scientific">Gilvimarinus xylanilyticus</name>
    <dbReference type="NCBI Taxonomy" id="2944139"/>
    <lineage>
        <taxon>Bacteria</taxon>
        <taxon>Pseudomonadati</taxon>
        <taxon>Pseudomonadota</taxon>
        <taxon>Gammaproteobacteria</taxon>
        <taxon>Cellvibrionales</taxon>
        <taxon>Cellvibrionaceae</taxon>
        <taxon>Gilvimarinus</taxon>
    </lineage>
</organism>
<name>A0A9X2HXU4_9GAMM</name>
<dbReference type="SUPFAM" id="SSF53850">
    <property type="entry name" value="Periplasmic binding protein-like II"/>
    <property type="match status" value="1"/>
</dbReference>
<keyword evidence="5" id="KW-1185">Reference proteome</keyword>
<dbReference type="EMBL" id="JAMFTH010000001">
    <property type="protein sequence ID" value="MCP8898531.1"/>
    <property type="molecule type" value="Genomic_DNA"/>
</dbReference>
<evidence type="ECO:0000259" key="3">
    <source>
        <dbReference type="Pfam" id="PF00496"/>
    </source>
</evidence>
<dbReference type="PIRSF" id="PIRSF002741">
    <property type="entry name" value="MppA"/>
    <property type="match status" value="1"/>
</dbReference>
<proteinExistence type="predicted"/>
<dbReference type="PANTHER" id="PTHR30290:SF64">
    <property type="entry name" value="ABC TRANSPORTER PERIPLASMIC BINDING PROTEIN"/>
    <property type="match status" value="1"/>
</dbReference>
<dbReference type="Gene3D" id="3.40.190.10">
    <property type="entry name" value="Periplasmic binding protein-like II"/>
    <property type="match status" value="1"/>
</dbReference>
<dbReference type="RefSeq" id="WP_253966806.1">
    <property type="nucleotide sequence ID" value="NZ_JAMFTH010000001.1"/>
</dbReference>
<reference evidence="4" key="1">
    <citation type="submission" date="2022-05" db="EMBL/GenBank/DDBJ databases">
        <authorList>
            <person name="Sun H.-N."/>
        </authorList>
    </citation>
    <scope>NUCLEOTIDE SEQUENCE</scope>
    <source>
        <strain evidence="4">HB14</strain>
    </source>
</reference>
<evidence type="ECO:0000256" key="1">
    <source>
        <dbReference type="ARBA" id="ARBA00022729"/>
    </source>
</evidence>
<comment type="caution">
    <text evidence="4">The sequence shown here is derived from an EMBL/GenBank/DDBJ whole genome shotgun (WGS) entry which is preliminary data.</text>
</comment>
<feature type="chain" id="PRO_5040822663" evidence="2">
    <location>
        <begin position="23"/>
        <end position="613"/>
    </location>
</feature>
<evidence type="ECO:0000313" key="5">
    <source>
        <dbReference type="Proteomes" id="UP001139319"/>
    </source>
</evidence>
<dbReference type="InterPro" id="IPR039424">
    <property type="entry name" value="SBP_5"/>
</dbReference>
<dbReference type="GO" id="GO:0030288">
    <property type="term" value="C:outer membrane-bounded periplasmic space"/>
    <property type="evidence" value="ECO:0007669"/>
    <property type="project" value="TreeGrafter"/>
</dbReference>
<protein>
    <submittedName>
        <fullName evidence="4">Extracellular solute-binding protein</fullName>
    </submittedName>
</protein>
<evidence type="ECO:0000256" key="2">
    <source>
        <dbReference type="SAM" id="SignalP"/>
    </source>
</evidence>
<dbReference type="PANTHER" id="PTHR30290">
    <property type="entry name" value="PERIPLASMIC BINDING COMPONENT OF ABC TRANSPORTER"/>
    <property type="match status" value="1"/>
</dbReference>
<dbReference type="InterPro" id="IPR000914">
    <property type="entry name" value="SBP_5_dom"/>
</dbReference>
<dbReference type="GO" id="GO:0015833">
    <property type="term" value="P:peptide transport"/>
    <property type="evidence" value="ECO:0007669"/>
    <property type="project" value="TreeGrafter"/>
</dbReference>
<sequence length="613" mass="70308">MRSLIVPLFMLGAASFVAPASAQTEPSEVVTHTVHAVSSHLTPQYSEDFTHFDYVNPDAPKGGTLRMAALGTYDSFNRFARRGDPVAEGLKPYQRFIYDTLMIDNDDEYGVLYPLIAESVTYPEDYTWVEYNINPKAQFNDGEPVTAEDVAFSFNKFVDQGLPQIAVLYKHVKDAKVVDEHTVRFEFDSPQKNYITDLAGLTILPQHYWQDKDLSAPLSTPPVGSGPYVVSDFDMGSSVTYSRVKDYWAKDLPSRKGLFNFDTIIFEYFLDRSVTLEAFKAGEYDFRAEAVMANWKEAYDIPAVNRGDIVKAEIPNKAPKPLTALIFNTQRAPFTNRKVRQALNYMLDFESLNKTLFYGEYTRAESYFQDTKYKAEGKPEGKELEILNQYKDQLPPEVFGEVWRPNQTDGSGRIRGAMREALALLKEAGWTLKDRRLVNQKTGEPMEFELLIYDNSTERYANSFKKNLDRIGITMNIRKVDTSQYMSRVHEKDFQMVSLYFTEMPYPSTDMELTWHSKNVNSSWNTAGVNDPVIDSMVENIAANQGDDELLTAYGRAFDRVALWNFYGIPRWYSADYRVAYWNKFSRPASSPKLEIGLDTWWYDEQKAKTLKP</sequence>
<dbReference type="Gene3D" id="3.10.105.10">
    <property type="entry name" value="Dipeptide-binding Protein, Domain 3"/>
    <property type="match status" value="1"/>
</dbReference>
<dbReference type="InterPro" id="IPR030678">
    <property type="entry name" value="Peptide/Ni-bd"/>
</dbReference>
<feature type="signal peptide" evidence="2">
    <location>
        <begin position="1"/>
        <end position="22"/>
    </location>
</feature>
<dbReference type="CDD" id="cd08497">
    <property type="entry name" value="MbnE-like"/>
    <property type="match status" value="1"/>
</dbReference>
<reference evidence="4" key="2">
    <citation type="submission" date="2023-01" db="EMBL/GenBank/DDBJ databases">
        <title>Gilvimarinus xylanilyticus HB14 isolated from Caulerpa lentillifera aquaculture base in Hainan, China.</title>
        <authorList>
            <person name="Zhang Y.-J."/>
        </authorList>
    </citation>
    <scope>NUCLEOTIDE SEQUENCE</scope>
    <source>
        <strain evidence="4">HB14</strain>
    </source>
</reference>
<dbReference type="AlphaFoldDB" id="A0A9X2HXU4"/>
<keyword evidence="1 2" id="KW-0732">Signal</keyword>
<dbReference type="Proteomes" id="UP001139319">
    <property type="component" value="Unassembled WGS sequence"/>
</dbReference>